<name>A0A0E9U0M7_ANGAN</name>
<reference evidence="1" key="1">
    <citation type="submission" date="2014-11" db="EMBL/GenBank/DDBJ databases">
        <authorList>
            <person name="Amaro Gonzalez C."/>
        </authorList>
    </citation>
    <scope>NUCLEOTIDE SEQUENCE</scope>
</reference>
<protein>
    <submittedName>
        <fullName evidence="1">Uncharacterized protein</fullName>
    </submittedName>
</protein>
<dbReference type="AlphaFoldDB" id="A0A0E9U0M7"/>
<reference evidence="1" key="2">
    <citation type="journal article" date="2015" name="Fish Shellfish Immunol.">
        <title>Early steps in the European eel (Anguilla anguilla)-Vibrio vulnificus interaction in the gills: Role of the RtxA13 toxin.</title>
        <authorList>
            <person name="Callol A."/>
            <person name="Pajuelo D."/>
            <person name="Ebbesson L."/>
            <person name="Teles M."/>
            <person name="MacKenzie S."/>
            <person name="Amaro C."/>
        </authorList>
    </citation>
    <scope>NUCLEOTIDE SEQUENCE</scope>
</reference>
<proteinExistence type="predicted"/>
<sequence length="31" mass="3774">MINHWRLNKMYFSYFCVVVFSECECSSHKNA</sequence>
<evidence type="ECO:0000313" key="1">
    <source>
        <dbReference type="EMBL" id="JAH58553.1"/>
    </source>
</evidence>
<organism evidence="1">
    <name type="scientific">Anguilla anguilla</name>
    <name type="common">European freshwater eel</name>
    <name type="synonym">Muraena anguilla</name>
    <dbReference type="NCBI Taxonomy" id="7936"/>
    <lineage>
        <taxon>Eukaryota</taxon>
        <taxon>Metazoa</taxon>
        <taxon>Chordata</taxon>
        <taxon>Craniata</taxon>
        <taxon>Vertebrata</taxon>
        <taxon>Euteleostomi</taxon>
        <taxon>Actinopterygii</taxon>
        <taxon>Neopterygii</taxon>
        <taxon>Teleostei</taxon>
        <taxon>Anguilliformes</taxon>
        <taxon>Anguillidae</taxon>
        <taxon>Anguilla</taxon>
    </lineage>
</organism>
<dbReference type="EMBL" id="GBXM01050024">
    <property type="protein sequence ID" value="JAH58553.1"/>
    <property type="molecule type" value="Transcribed_RNA"/>
</dbReference>
<accession>A0A0E9U0M7</accession>